<dbReference type="PANTHER" id="PTHR43649:SF12">
    <property type="entry name" value="DIACETYLCHITOBIOSE BINDING PROTEIN DASA"/>
    <property type="match status" value="1"/>
</dbReference>
<dbReference type="Gene3D" id="3.40.190.10">
    <property type="entry name" value="Periplasmic binding protein-like II"/>
    <property type="match status" value="2"/>
</dbReference>
<protein>
    <submittedName>
        <fullName evidence="2">Sugar ABC transporter substrate-binding protein</fullName>
    </submittedName>
</protein>
<evidence type="ECO:0000313" key="3">
    <source>
        <dbReference type="Proteomes" id="UP000679950"/>
    </source>
</evidence>
<proteinExistence type="predicted"/>
<name>A0ABQ4KGY6_9BACI</name>
<keyword evidence="1" id="KW-0732">Signal</keyword>
<dbReference type="InterPro" id="IPR006059">
    <property type="entry name" value="SBP"/>
</dbReference>
<dbReference type="InterPro" id="IPR050490">
    <property type="entry name" value="Bact_solute-bd_prot1"/>
</dbReference>
<dbReference type="RefSeq" id="WP_306345161.1">
    <property type="nucleotide sequence ID" value="NZ_BORB01000010.1"/>
</dbReference>
<comment type="caution">
    <text evidence="2">The sequence shown here is derived from an EMBL/GenBank/DDBJ whole genome shotgun (WGS) entry which is preliminary data.</text>
</comment>
<organism evidence="2 3">
    <name type="scientific">Lederbergia ruris</name>
    <dbReference type="NCBI Taxonomy" id="217495"/>
    <lineage>
        <taxon>Bacteria</taxon>
        <taxon>Bacillati</taxon>
        <taxon>Bacillota</taxon>
        <taxon>Bacilli</taxon>
        <taxon>Bacillales</taxon>
        <taxon>Bacillaceae</taxon>
        <taxon>Lederbergia</taxon>
    </lineage>
</organism>
<feature type="chain" id="PRO_5047125047" evidence="1">
    <location>
        <begin position="29"/>
        <end position="537"/>
    </location>
</feature>
<evidence type="ECO:0000313" key="2">
    <source>
        <dbReference type="EMBL" id="GIN57230.1"/>
    </source>
</evidence>
<dbReference type="EMBL" id="BORB01000010">
    <property type="protein sequence ID" value="GIN57230.1"/>
    <property type="molecule type" value="Genomic_DNA"/>
</dbReference>
<sequence>MKKSFKLALTGLLSVTLLLSACSSSSGGNEKKETTPKVKNVEVNKEGFPVVDENITLSMMAPGTGLAEWKDMPTLQEYSKMTNIDFKYNTPPLSDFQTKLNLAFASGDIADVIYAAGTTNLTPGMEVDYGEQGVLIPLEDLIDEYAPNIKQLLEDRPDVKKSITTLDGHIYSLPTVNELTTAAWYIGPTWYNGKWLEALDVKELPKTTDEFYELLKRFKNEDPNGNGKADEIPLTDVKLNSMRPWLLAAFGMKEWDIEEIDGKVRYAPITDNYKEYLTFMNKLYKEQLLDPETFSQSDEQKKAKGQDNRLGVFTDFYSFFTTGETEEESMNNPMYYPLTSSVSPEPILPRNPAIQRGTFSITKNNPYPEATMRWVDYFYSQEGYEFLNQGPEGYLWEEGEDGKKEYLEEPPENFKSMEDYRGTLTPAYGISAPALERPIEGKEESAFDQFIEKETTEKIEPFAEVPFPLVYLSKDEQKQINNIQVDLKSYVEQMEAKFITGVEPLENWDKYVKTIENMQIDEYVKIHQDAYDRWKES</sequence>
<accession>A0ABQ4KGY6</accession>
<feature type="signal peptide" evidence="1">
    <location>
        <begin position="1"/>
        <end position="28"/>
    </location>
</feature>
<gene>
    <name evidence="2" type="ORF">J8TS2_15490</name>
</gene>
<dbReference type="PROSITE" id="PS51257">
    <property type="entry name" value="PROKAR_LIPOPROTEIN"/>
    <property type="match status" value="1"/>
</dbReference>
<dbReference type="Proteomes" id="UP000679950">
    <property type="component" value="Unassembled WGS sequence"/>
</dbReference>
<keyword evidence="3" id="KW-1185">Reference proteome</keyword>
<reference evidence="2 3" key="1">
    <citation type="submission" date="2021-03" db="EMBL/GenBank/DDBJ databases">
        <title>Antimicrobial resistance genes in bacteria isolated from Japanese honey, and their potential for conferring macrolide and lincosamide resistance in the American foulbrood pathogen Paenibacillus larvae.</title>
        <authorList>
            <person name="Okamoto M."/>
            <person name="Kumagai M."/>
            <person name="Kanamori H."/>
            <person name="Takamatsu D."/>
        </authorList>
    </citation>
    <scope>NUCLEOTIDE SEQUENCE [LARGE SCALE GENOMIC DNA]</scope>
    <source>
        <strain evidence="2 3">J8TS2</strain>
    </source>
</reference>
<dbReference type="Pfam" id="PF01547">
    <property type="entry name" value="SBP_bac_1"/>
    <property type="match status" value="1"/>
</dbReference>
<dbReference type="SUPFAM" id="SSF53850">
    <property type="entry name" value="Periplasmic binding protein-like II"/>
    <property type="match status" value="1"/>
</dbReference>
<dbReference type="PANTHER" id="PTHR43649">
    <property type="entry name" value="ARABINOSE-BINDING PROTEIN-RELATED"/>
    <property type="match status" value="1"/>
</dbReference>
<evidence type="ECO:0000256" key="1">
    <source>
        <dbReference type="SAM" id="SignalP"/>
    </source>
</evidence>